<feature type="non-terminal residue" evidence="2">
    <location>
        <position position="103"/>
    </location>
</feature>
<feature type="compositionally biased region" description="Basic and acidic residues" evidence="1">
    <location>
        <begin position="38"/>
        <end position="47"/>
    </location>
</feature>
<name>A0A9X9M5V8_GULGU</name>
<evidence type="ECO:0000256" key="1">
    <source>
        <dbReference type="SAM" id="MobiDB-lite"/>
    </source>
</evidence>
<keyword evidence="3" id="KW-1185">Reference proteome</keyword>
<evidence type="ECO:0000313" key="3">
    <source>
        <dbReference type="Proteomes" id="UP000269945"/>
    </source>
</evidence>
<proteinExistence type="predicted"/>
<dbReference type="Proteomes" id="UP000269945">
    <property type="component" value="Unassembled WGS sequence"/>
</dbReference>
<comment type="caution">
    <text evidence="2">The sequence shown here is derived from an EMBL/GenBank/DDBJ whole genome shotgun (WGS) entry which is preliminary data.</text>
</comment>
<organism evidence="2 3">
    <name type="scientific">Gulo gulo</name>
    <name type="common">Wolverine</name>
    <name type="synonym">Gluton</name>
    <dbReference type="NCBI Taxonomy" id="48420"/>
    <lineage>
        <taxon>Eukaryota</taxon>
        <taxon>Metazoa</taxon>
        <taxon>Chordata</taxon>
        <taxon>Craniata</taxon>
        <taxon>Vertebrata</taxon>
        <taxon>Euteleostomi</taxon>
        <taxon>Mammalia</taxon>
        <taxon>Eutheria</taxon>
        <taxon>Laurasiatheria</taxon>
        <taxon>Carnivora</taxon>
        <taxon>Caniformia</taxon>
        <taxon>Musteloidea</taxon>
        <taxon>Mustelidae</taxon>
        <taxon>Guloninae</taxon>
        <taxon>Gulo</taxon>
    </lineage>
</organism>
<sequence length="103" mass="11475">VSRLRRRPPGRAAPAPGPSVARCWLLLLYPAVRLERETGLEEKGPRREAHRHSALRPGCSSNAPRQDTLSLPTGHPAIQFSQGRLTFSTIRCISSCRGVRRLR</sequence>
<gene>
    <name evidence="2" type="ORF">BN2614_LOCUS1</name>
</gene>
<evidence type="ECO:0000313" key="2">
    <source>
        <dbReference type="EMBL" id="VCX37490.1"/>
    </source>
</evidence>
<dbReference type="EMBL" id="CYRY02043241">
    <property type="protein sequence ID" value="VCX37490.1"/>
    <property type="molecule type" value="Genomic_DNA"/>
</dbReference>
<reference evidence="2 3" key="1">
    <citation type="submission" date="2018-10" db="EMBL/GenBank/DDBJ databases">
        <authorList>
            <person name="Ekblom R."/>
            <person name="Jareborg N."/>
        </authorList>
    </citation>
    <scope>NUCLEOTIDE SEQUENCE [LARGE SCALE GENOMIC DNA]</scope>
    <source>
        <tissue evidence="2">Muscle</tissue>
    </source>
</reference>
<dbReference type="AlphaFoldDB" id="A0A9X9M5V8"/>
<feature type="region of interest" description="Disordered" evidence="1">
    <location>
        <begin position="38"/>
        <end position="75"/>
    </location>
</feature>
<feature type="non-terminal residue" evidence="2">
    <location>
        <position position="1"/>
    </location>
</feature>
<feature type="compositionally biased region" description="Polar residues" evidence="1">
    <location>
        <begin position="59"/>
        <end position="71"/>
    </location>
</feature>
<protein>
    <submittedName>
        <fullName evidence="2">Uncharacterized protein</fullName>
    </submittedName>
</protein>
<accession>A0A9X9M5V8</accession>